<evidence type="ECO:0000313" key="2">
    <source>
        <dbReference type="Proteomes" id="UP000652198"/>
    </source>
</evidence>
<accession>A0ABX2C4R0</accession>
<keyword evidence="2" id="KW-1185">Reference proteome</keyword>
<proteinExistence type="predicted"/>
<reference evidence="1 2" key="1">
    <citation type="submission" date="2019-11" db="EMBL/GenBank/DDBJ databases">
        <title>Metabolism of dissolved organic matter in forest soils.</title>
        <authorList>
            <person name="Cyle K.T."/>
            <person name="Wilhelm R.C."/>
            <person name="Martinez C.E."/>
        </authorList>
    </citation>
    <scope>NUCLEOTIDE SEQUENCE [LARGE SCALE GENOMIC DNA]</scope>
    <source>
        <strain evidence="1 2">1N</strain>
    </source>
</reference>
<organism evidence="1 2">
    <name type="scientific">Paraburkholderia solitsugae</name>
    <dbReference type="NCBI Taxonomy" id="2675748"/>
    <lineage>
        <taxon>Bacteria</taxon>
        <taxon>Pseudomonadati</taxon>
        <taxon>Pseudomonadota</taxon>
        <taxon>Betaproteobacteria</taxon>
        <taxon>Burkholderiales</taxon>
        <taxon>Burkholderiaceae</taxon>
        <taxon>Paraburkholderia</taxon>
    </lineage>
</organism>
<evidence type="ECO:0000313" key="1">
    <source>
        <dbReference type="EMBL" id="NPT48009.1"/>
    </source>
</evidence>
<dbReference type="Proteomes" id="UP000652198">
    <property type="component" value="Unassembled WGS sequence"/>
</dbReference>
<name>A0ABX2C4R0_9BURK</name>
<protein>
    <submittedName>
        <fullName evidence="1">Uncharacterized protein</fullName>
    </submittedName>
</protein>
<sequence length="92" mass="10074">MLTSEIPLTGDDLLFVVDGLALRSPALAGDPKQLSAEIRKVMMEVRLTVANYDLTRLHSSLCIAESLLLLKRPAEALAVIHSAVRHYASDFN</sequence>
<dbReference type="RefSeq" id="WP_074290556.1">
    <property type="nucleotide sequence ID" value="NZ_WOEY01000188.1"/>
</dbReference>
<comment type="caution">
    <text evidence="1">The sequence shown here is derived from an EMBL/GenBank/DDBJ whole genome shotgun (WGS) entry which is preliminary data.</text>
</comment>
<gene>
    <name evidence="1" type="ORF">GNZ12_43345</name>
</gene>
<dbReference type="EMBL" id="WOEY01000188">
    <property type="protein sequence ID" value="NPT48009.1"/>
    <property type="molecule type" value="Genomic_DNA"/>
</dbReference>